<dbReference type="InterPro" id="IPR039420">
    <property type="entry name" value="WalR-like"/>
</dbReference>
<evidence type="ECO:0000259" key="8">
    <source>
        <dbReference type="PROSITE" id="PS50110"/>
    </source>
</evidence>
<keyword evidence="11" id="KW-1185">Reference proteome</keyword>
<dbReference type="SMART" id="SM00862">
    <property type="entry name" value="Trans_reg_C"/>
    <property type="match status" value="1"/>
</dbReference>
<dbReference type="CDD" id="cd00383">
    <property type="entry name" value="trans_reg_C"/>
    <property type="match status" value="1"/>
</dbReference>
<organism evidence="10 11">
    <name type="scientific">Steroidobacter gossypii</name>
    <dbReference type="NCBI Taxonomy" id="2805490"/>
    <lineage>
        <taxon>Bacteria</taxon>
        <taxon>Pseudomonadati</taxon>
        <taxon>Pseudomonadota</taxon>
        <taxon>Gammaproteobacteria</taxon>
        <taxon>Steroidobacterales</taxon>
        <taxon>Steroidobacteraceae</taxon>
        <taxon>Steroidobacter</taxon>
    </lineage>
</organism>
<evidence type="ECO:0000256" key="5">
    <source>
        <dbReference type="ARBA" id="ARBA00023163"/>
    </source>
</evidence>
<evidence type="ECO:0000313" key="10">
    <source>
        <dbReference type="EMBL" id="MBM0107651.1"/>
    </source>
</evidence>
<dbReference type="InterPro" id="IPR011006">
    <property type="entry name" value="CheY-like_superfamily"/>
</dbReference>
<evidence type="ECO:0000313" key="11">
    <source>
        <dbReference type="Proteomes" id="UP000661077"/>
    </source>
</evidence>
<dbReference type="InterPro" id="IPR001867">
    <property type="entry name" value="OmpR/PhoB-type_DNA-bd"/>
</dbReference>
<dbReference type="Pfam" id="PF00072">
    <property type="entry name" value="Response_reg"/>
    <property type="match status" value="1"/>
</dbReference>
<evidence type="ECO:0000256" key="4">
    <source>
        <dbReference type="ARBA" id="ARBA00023125"/>
    </source>
</evidence>
<dbReference type="SUPFAM" id="SSF46894">
    <property type="entry name" value="C-terminal effector domain of the bipartite response regulators"/>
    <property type="match status" value="1"/>
</dbReference>
<gene>
    <name evidence="10" type="ORF">JM946_23150</name>
</gene>
<protein>
    <submittedName>
        <fullName evidence="10">Response regulator</fullName>
    </submittedName>
</protein>
<dbReference type="EMBL" id="JAEVLS010000005">
    <property type="protein sequence ID" value="MBM0107651.1"/>
    <property type="molecule type" value="Genomic_DNA"/>
</dbReference>
<dbReference type="PROSITE" id="PS51755">
    <property type="entry name" value="OMPR_PHOB"/>
    <property type="match status" value="1"/>
</dbReference>
<dbReference type="Gene3D" id="6.10.250.690">
    <property type="match status" value="1"/>
</dbReference>
<feature type="DNA-binding region" description="OmpR/PhoB-type" evidence="7">
    <location>
        <begin position="134"/>
        <end position="234"/>
    </location>
</feature>
<proteinExistence type="predicted"/>
<evidence type="ECO:0000256" key="6">
    <source>
        <dbReference type="PROSITE-ProRule" id="PRU00169"/>
    </source>
</evidence>
<dbReference type="RefSeq" id="WP_203169870.1">
    <property type="nucleotide sequence ID" value="NZ_JAEVLS010000005.1"/>
</dbReference>
<reference evidence="10 11" key="1">
    <citation type="journal article" date="2021" name="Int. J. Syst. Evol. Microbiol.">
        <title>Steroidobacter gossypii sp. nov., isolated from soil of cotton cropping field.</title>
        <authorList>
            <person name="Huang R."/>
            <person name="Yang S."/>
            <person name="Zhen C."/>
            <person name="Liu W."/>
        </authorList>
    </citation>
    <scope>NUCLEOTIDE SEQUENCE [LARGE SCALE GENOMIC DNA]</scope>
    <source>
        <strain evidence="10 11">S1-65</strain>
    </source>
</reference>
<dbReference type="Gene3D" id="1.10.10.10">
    <property type="entry name" value="Winged helix-like DNA-binding domain superfamily/Winged helix DNA-binding domain"/>
    <property type="match status" value="1"/>
</dbReference>
<dbReference type="SUPFAM" id="SSF52172">
    <property type="entry name" value="CheY-like"/>
    <property type="match status" value="1"/>
</dbReference>
<evidence type="ECO:0000256" key="3">
    <source>
        <dbReference type="ARBA" id="ARBA00023015"/>
    </source>
</evidence>
<dbReference type="InterPro" id="IPR001789">
    <property type="entry name" value="Sig_transdc_resp-reg_receiver"/>
</dbReference>
<dbReference type="Pfam" id="PF00486">
    <property type="entry name" value="Trans_reg_C"/>
    <property type="match status" value="1"/>
</dbReference>
<keyword evidence="2" id="KW-0902">Two-component regulatory system</keyword>
<feature type="domain" description="OmpR/PhoB-type" evidence="9">
    <location>
        <begin position="134"/>
        <end position="234"/>
    </location>
</feature>
<dbReference type="Proteomes" id="UP000661077">
    <property type="component" value="Unassembled WGS sequence"/>
</dbReference>
<dbReference type="Gene3D" id="3.40.50.2300">
    <property type="match status" value="1"/>
</dbReference>
<dbReference type="SMART" id="SM00448">
    <property type="entry name" value="REC"/>
    <property type="match status" value="1"/>
</dbReference>
<name>A0ABS1X358_9GAMM</name>
<keyword evidence="4 7" id="KW-0238">DNA-binding</keyword>
<feature type="domain" description="Response regulatory" evidence="8">
    <location>
        <begin position="8"/>
        <end position="121"/>
    </location>
</feature>
<comment type="caution">
    <text evidence="10">The sequence shown here is derived from an EMBL/GenBank/DDBJ whole genome shotgun (WGS) entry which is preliminary data.</text>
</comment>
<keyword evidence="3" id="KW-0805">Transcription regulation</keyword>
<dbReference type="PANTHER" id="PTHR48111">
    <property type="entry name" value="REGULATOR OF RPOS"/>
    <property type="match status" value="1"/>
</dbReference>
<keyword evidence="1 6" id="KW-0597">Phosphoprotein</keyword>
<dbReference type="InterPro" id="IPR016032">
    <property type="entry name" value="Sig_transdc_resp-reg_C-effctor"/>
</dbReference>
<evidence type="ECO:0000259" key="9">
    <source>
        <dbReference type="PROSITE" id="PS51755"/>
    </source>
</evidence>
<keyword evidence="5" id="KW-0804">Transcription</keyword>
<dbReference type="PROSITE" id="PS50110">
    <property type="entry name" value="RESPONSE_REGULATORY"/>
    <property type="match status" value="1"/>
</dbReference>
<dbReference type="PANTHER" id="PTHR48111:SF4">
    <property type="entry name" value="DNA-BINDING DUAL TRANSCRIPTIONAL REGULATOR OMPR"/>
    <property type="match status" value="1"/>
</dbReference>
<sequence length="245" mass="27756">MVSPNSSSVLIVDDDRRIRDMLGQFLTERGLIVYEAPDGKRMFSLLKSTRIDVIVLDVMLPGEDGFSLCRRLRLESTVPVILLTAINEASDRIAGLELGADDYVAKPFDPRELLARIRAVMRRIGGAAVVTREQAIYTFNGWALDPRRRTLRTRDNVLVDLTSGEFDLLLAFVEYPQQILHRDRLLDLARGRTNQAFDRSVDVQISRLRRKIEIDPAEPQLIKTVRSEGYIFTADVSLESPERGS</sequence>
<dbReference type="InterPro" id="IPR036388">
    <property type="entry name" value="WH-like_DNA-bd_sf"/>
</dbReference>
<evidence type="ECO:0000256" key="2">
    <source>
        <dbReference type="ARBA" id="ARBA00023012"/>
    </source>
</evidence>
<evidence type="ECO:0000256" key="1">
    <source>
        <dbReference type="ARBA" id="ARBA00022553"/>
    </source>
</evidence>
<accession>A0ABS1X358</accession>
<feature type="modified residue" description="4-aspartylphosphate" evidence="6">
    <location>
        <position position="57"/>
    </location>
</feature>
<evidence type="ECO:0000256" key="7">
    <source>
        <dbReference type="PROSITE-ProRule" id="PRU01091"/>
    </source>
</evidence>